<accession>A0A840I6J5</accession>
<comment type="caution">
    <text evidence="3">The sequence shown here is derived from an EMBL/GenBank/DDBJ whole genome shotgun (WGS) entry which is preliminary data.</text>
</comment>
<feature type="chain" id="PRO_5032670114" description="DUF2946 domain-containing protein" evidence="2">
    <location>
        <begin position="32"/>
        <end position="136"/>
    </location>
</feature>
<keyword evidence="2" id="KW-0732">Signal</keyword>
<evidence type="ECO:0000313" key="4">
    <source>
        <dbReference type="Proteomes" id="UP000563524"/>
    </source>
</evidence>
<evidence type="ECO:0000256" key="1">
    <source>
        <dbReference type="SAM" id="MobiDB-lite"/>
    </source>
</evidence>
<feature type="region of interest" description="Disordered" evidence="1">
    <location>
        <begin position="112"/>
        <end position="136"/>
    </location>
</feature>
<feature type="signal peptide" evidence="2">
    <location>
        <begin position="1"/>
        <end position="31"/>
    </location>
</feature>
<dbReference type="PROSITE" id="PS51257">
    <property type="entry name" value="PROKAR_LIPOPROTEIN"/>
    <property type="match status" value="1"/>
</dbReference>
<organism evidence="3 4">
    <name type="scientific">Parvularcula dongshanensis</name>
    <dbReference type="NCBI Taxonomy" id="1173995"/>
    <lineage>
        <taxon>Bacteria</taxon>
        <taxon>Pseudomonadati</taxon>
        <taxon>Pseudomonadota</taxon>
        <taxon>Alphaproteobacteria</taxon>
        <taxon>Parvularculales</taxon>
        <taxon>Parvularculaceae</taxon>
        <taxon>Parvularcula</taxon>
    </lineage>
</organism>
<evidence type="ECO:0008006" key="5">
    <source>
        <dbReference type="Google" id="ProtNLM"/>
    </source>
</evidence>
<dbReference type="Proteomes" id="UP000563524">
    <property type="component" value="Unassembled WGS sequence"/>
</dbReference>
<dbReference type="RefSeq" id="WP_183818993.1">
    <property type="nucleotide sequence ID" value="NZ_JACHOB010000005.1"/>
</dbReference>
<feature type="compositionally biased region" description="Low complexity" evidence="1">
    <location>
        <begin position="112"/>
        <end position="123"/>
    </location>
</feature>
<name>A0A840I6J5_9PROT</name>
<dbReference type="EMBL" id="JACHOB010000005">
    <property type="protein sequence ID" value="MBB4659925.1"/>
    <property type="molecule type" value="Genomic_DNA"/>
</dbReference>
<keyword evidence="4" id="KW-1185">Reference proteome</keyword>
<sequence length="136" mass="13583">MSGLRSAPAPLRASLTAFLAAVLVAAAIVCACAPGAGRAAPPLHQAAQGHSHHDMASAEPVDAPAEHCAQCPDREVLLAAAPVLPTASLPSPVFGVTIAPILPVPAEAEAASARAPPRSLGPPARTPTARYDVLLT</sequence>
<evidence type="ECO:0000313" key="3">
    <source>
        <dbReference type="EMBL" id="MBB4659925.1"/>
    </source>
</evidence>
<evidence type="ECO:0000256" key="2">
    <source>
        <dbReference type="SAM" id="SignalP"/>
    </source>
</evidence>
<gene>
    <name evidence="3" type="ORF">GGQ59_002466</name>
</gene>
<protein>
    <recommendedName>
        <fullName evidence="5">DUF2946 domain-containing protein</fullName>
    </recommendedName>
</protein>
<proteinExistence type="predicted"/>
<reference evidence="3 4" key="1">
    <citation type="submission" date="2020-08" db="EMBL/GenBank/DDBJ databases">
        <title>Genomic Encyclopedia of Type Strains, Phase IV (KMG-IV): sequencing the most valuable type-strain genomes for metagenomic binning, comparative biology and taxonomic classification.</title>
        <authorList>
            <person name="Goeker M."/>
        </authorList>
    </citation>
    <scope>NUCLEOTIDE SEQUENCE [LARGE SCALE GENOMIC DNA]</scope>
    <source>
        <strain evidence="3 4">DSM 102850</strain>
    </source>
</reference>
<feature type="region of interest" description="Disordered" evidence="1">
    <location>
        <begin position="41"/>
        <end position="65"/>
    </location>
</feature>
<dbReference type="AlphaFoldDB" id="A0A840I6J5"/>